<dbReference type="STRING" id="657387.BH688_04620"/>
<sequence>MAGSRSLTLEGLTSVEDVNRVTTALMGVDGVDSVEVAREWAEIDGSARMDKLIAAVEKAGFRVRRN</sequence>
<dbReference type="OrthoDB" id="6183625at2"/>
<dbReference type="AlphaFoldDB" id="A0A1S1NWM1"/>
<proteinExistence type="predicted"/>
<dbReference type="CDD" id="cd00371">
    <property type="entry name" value="HMA"/>
    <property type="match status" value="1"/>
</dbReference>
<evidence type="ECO:0000313" key="1">
    <source>
        <dbReference type="EMBL" id="QEL11146.1"/>
    </source>
</evidence>
<dbReference type="InterPro" id="IPR036163">
    <property type="entry name" value="HMA_dom_sf"/>
</dbReference>
<dbReference type="GO" id="GO:0046872">
    <property type="term" value="F:metal ion binding"/>
    <property type="evidence" value="ECO:0007669"/>
    <property type="project" value="InterPro"/>
</dbReference>
<dbReference type="Gene3D" id="3.30.70.100">
    <property type="match status" value="1"/>
</dbReference>
<dbReference type="KEGG" id="kuy:FY550_08370"/>
<dbReference type="SUPFAM" id="SSF55008">
    <property type="entry name" value="HMA, heavy metal-associated domain"/>
    <property type="match status" value="1"/>
</dbReference>
<dbReference type="Pfam" id="PF00403">
    <property type="entry name" value="HMA"/>
    <property type="match status" value="1"/>
</dbReference>
<dbReference type="EMBL" id="CP043420">
    <property type="protein sequence ID" value="QEL11146.1"/>
    <property type="molecule type" value="Genomic_DNA"/>
</dbReference>
<evidence type="ECO:0000313" key="2">
    <source>
        <dbReference type="Proteomes" id="UP000322553"/>
    </source>
</evidence>
<organism evidence="1 2">
    <name type="scientific">Kushneria phosphatilytica</name>
    <dbReference type="NCBI Taxonomy" id="657387"/>
    <lineage>
        <taxon>Bacteria</taxon>
        <taxon>Pseudomonadati</taxon>
        <taxon>Pseudomonadota</taxon>
        <taxon>Gammaproteobacteria</taxon>
        <taxon>Oceanospirillales</taxon>
        <taxon>Halomonadaceae</taxon>
        <taxon>Kushneria</taxon>
    </lineage>
</organism>
<keyword evidence="2" id="KW-1185">Reference proteome</keyword>
<name>A0A1S1NWM1_9GAMM</name>
<dbReference type="InterPro" id="IPR006121">
    <property type="entry name" value="HMA_dom"/>
</dbReference>
<dbReference type="Proteomes" id="UP000322553">
    <property type="component" value="Chromosome"/>
</dbReference>
<dbReference type="RefSeq" id="WP_070977499.1">
    <property type="nucleotide sequence ID" value="NZ_CP043420.1"/>
</dbReference>
<protein>
    <submittedName>
        <fullName evidence="1">Uncharacterized protein</fullName>
    </submittedName>
</protein>
<accession>A0A1S1NWM1</accession>
<reference evidence="1 2" key="1">
    <citation type="submission" date="2019-08" db="EMBL/GenBank/DDBJ databases">
        <title>Complete genome sequence of Kushneria sp. YCWA18, a halophilic phosphate-solubilizing bacterium isolated from Daqiao saltern in China.</title>
        <authorList>
            <person name="Du G.-X."/>
            <person name="Qu L.-Y."/>
        </authorList>
    </citation>
    <scope>NUCLEOTIDE SEQUENCE [LARGE SCALE GENOMIC DNA]</scope>
    <source>
        <strain evidence="1 2">YCWA18</strain>
    </source>
</reference>
<gene>
    <name evidence="1" type="ORF">FY550_08370</name>
</gene>